<dbReference type="PANTHER" id="PTHR35936">
    <property type="entry name" value="MEMBRANE-BOUND LYTIC MUREIN TRANSGLYCOSYLASE F"/>
    <property type="match status" value="1"/>
</dbReference>
<evidence type="ECO:0000313" key="4">
    <source>
        <dbReference type="EMBL" id="NME52512.1"/>
    </source>
</evidence>
<evidence type="ECO:0000256" key="1">
    <source>
        <dbReference type="ARBA" id="ARBA00022729"/>
    </source>
</evidence>
<dbReference type="Proteomes" id="UP000522333">
    <property type="component" value="Unassembled WGS sequence"/>
</dbReference>
<feature type="chain" id="PRO_5032491453" evidence="2">
    <location>
        <begin position="23"/>
        <end position="246"/>
    </location>
</feature>
<name>A0A848CBA1_9BACT</name>
<comment type="caution">
    <text evidence="4">The sequence shown here is derived from an EMBL/GenBank/DDBJ whole genome shotgun (WGS) entry which is preliminary data.</text>
</comment>
<protein>
    <submittedName>
        <fullName evidence="4">Amino acid ABC transporter substrate-binding protein</fullName>
    </submittedName>
</protein>
<gene>
    <name evidence="4" type="ORF">HF854_08250</name>
</gene>
<dbReference type="SUPFAM" id="SSF53850">
    <property type="entry name" value="Periplasmic binding protein-like II"/>
    <property type="match status" value="1"/>
</dbReference>
<feature type="domain" description="Solute-binding protein family 3/N-terminal" evidence="3">
    <location>
        <begin position="26"/>
        <end position="244"/>
    </location>
</feature>
<evidence type="ECO:0000259" key="3">
    <source>
        <dbReference type="SMART" id="SM00062"/>
    </source>
</evidence>
<evidence type="ECO:0000313" key="5">
    <source>
        <dbReference type="Proteomes" id="UP000522333"/>
    </source>
</evidence>
<keyword evidence="1 2" id="KW-0732">Signal</keyword>
<dbReference type="EMBL" id="JABAFY010000029">
    <property type="protein sequence ID" value="NME52512.1"/>
    <property type="molecule type" value="Genomic_DNA"/>
</dbReference>
<organism evidence="4 5">
    <name type="scientific">Desulfovibrio piger</name>
    <dbReference type="NCBI Taxonomy" id="901"/>
    <lineage>
        <taxon>Bacteria</taxon>
        <taxon>Pseudomonadati</taxon>
        <taxon>Thermodesulfobacteriota</taxon>
        <taxon>Desulfovibrionia</taxon>
        <taxon>Desulfovibrionales</taxon>
        <taxon>Desulfovibrionaceae</taxon>
        <taxon>Desulfovibrio</taxon>
    </lineage>
</organism>
<evidence type="ECO:0000256" key="2">
    <source>
        <dbReference type="SAM" id="SignalP"/>
    </source>
</evidence>
<dbReference type="Gene3D" id="3.40.190.10">
    <property type="entry name" value="Periplasmic binding protein-like II"/>
    <property type="match status" value="2"/>
</dbReference>
<dbReference type="CDD" id="cd13530">
    <property type="entry name" value="PBP2_peptides_like"/>
    <property type="match status" value="1"/>
</dbReference>
<dbReference type="SMART" id="SM00062">
    <property type="entry name" value="PBPb"/>
    <property type="match status" value="1"/>
</dbReference>
<dbReference type="AlphaFoldDB" id="A0A848CBA1"/>
<sequence>MQQFLISALCLCLCLAATSAAASGSALRVGLSDEYPPLSYTDEDGQRRGFEYELADSLCRRLGRTCVWTFTTQADLVQGLRNGSFDLIFAQRLEPKQEGLLYSTPYYHSRAMCIGRPGGRGPEEAGARIGVYQGSVLVQRARGFWPEADIVTGSVQELIRRLRQGSIDVLFINDLAGYAFLLTDEGLEFDRLDVPFDAETRATGSCVAVRAGRPELLDAVNRALKALLYSGEFHNRSRSYFQYIIY</sequence>
<dbReference type="Pfam" id="PF00497">
    <property type="entry name" value="SBP_bac_3"/>
    <property type="match status" value="1"/>
</dbReference>
<dbReference type="RefSeq" id="WP_168935859.1">
    <property type="nucleotide sequence ID" value="NZ_CAMDEI010000010.1"/>
</dbReference>
<feature type="signal peptide" evidence="2">
    <location>
        <begin position="1"/>
        <end position="22"/>
    </location>
</feature>
<reference evidence="4 5" key="1">
    <citation type="submission" date="2020-04" db="EMBL/GenBank/DDBJ databases">
        <authorList>
            <person name="Hitch T.C.A."/>
            <person name="Wylensek D."/>
            <person name="Clavel T."/>
        </authorList>
    </citation>
    <scope>NUCLEOTIDE SEQUENCE [LARGE SCALE GENOMIC DNA]</scope>
    <source>
        <strain evidence="4 5">PG-251-APC-1</strain>
    </source>
</reference>
<dbReference type="InterPro" id="IPR001638">
    <property type="entry name" value="Solute-binding_3/MltF_N"/>
</dbReference>
<accession>A0A848CBA1</accession>
<proteinExistence type="predicted"/>
<dbReference type="PANTHER" id="PTHR35936:SF19">
    <property type="entry name" value="AMINO-ACID-BINDING PROTEIN YXEM-RELATED"/>
    <property type="match status" value="1"/>
</dbReference>